<reference evidence="2 3" key="1">
    <citation type="submission" date="2017-06" db="EMBL/GenBank/DDBJ databases">
        <authorList>
            <person name="Kim H.J."/>
            <person name="Triplett B.A."/>
        </authorList>
    </citation>
    <scope>NUCLEOTIDE SEQUENCE [LARGE SCALE GENOMIC DNA]</scope>
    <source>
        <strain evidence="2">FRACA_ARgP5</strain>
    </source>
</reference>
<name>A0A2I2KJ39_9ACTN</name>
<keyword evidence="3" id="KW-1185">Reference proteome</keyword>
<feature type="compositionally biased region" description="Basic and acidic residues" evidence="1">
    <location>
        <begin position="10"/>
        <end position="26"/>
    </location>
</feature>
<dbReference type="AlphaFoldDB" id="A0A2I2KJ39"/>
<proteinExistence type="predicted"/>
<gene>
    <name evidence="2" type="ORF">FRACA_1070012</name>
</gene>
<accession>A0A2I2KJ39</accession>
<sequence>MARAGRGRRHVDGHTTGRFHPNDRPGADLGRQGARDAFVYQGGAGPDGARRRACAGERGRPGRPAGPGARGVGPDRGGDALALRPAHRLAVLAGAGTEPRLRPA</sequence>
<feature type="compositionally biased region" description="Basic and acidic residues" evidence="1">
    <location>
        <begin position="48"/>
        <end position="60"/>
    </location>
</feature>
<evidence type="ECO:0000256" key="1">
    <source>
        <dbReference type="SAM" id="MobiDB-lite"/>
    </source>
</evidence>
<organism evidence="2 3">
    <name type="scientific">Frankia canadensis</name>
    <dbReference type="NCBI Taxonomy" id="1836972"/>
    <lineage>
        <taxon>Bacteria</taxon>
        <taxon>Bacillati</taxon>
        <taxon>Actinomycetota</taxon>
        <taxon>Actinomycetes</taxon>
        <taxon>Frankiales</taxon>
        <taxon>Frankiaceae</taxon>
        <taxon>Frankia</taxon>
    </lineage>
</organism>
<evidence type="ECO:0000313" key="2">
    <source>
        <dbReference type="EMBL" id="SNQ45670.1"/>
    </source>
</evidence>
<dbReference type="Proteomes" id="UP000234331">
    <property type="component" value="Unassembled WGS sequence"/>
</dbReference>
<protein>
    <submittedName>
        <fullName evidence="2">Uncharacterized protein</fullName>
    </submittedName>
</protein>
<feature type="region of interest" description="Disordered" evidence="1">
    <location>
        <begin position="1"/>
        <end position="80"/>
    </location>
</feature>
<dbReference type="EMBL" id="FZMO01000010">
    <property type="protein sequence ID" value="SNQ45670.1"/>
    <property type="molecule type" value="Genomic_DNA"/>
</dbReference>
<evidence type="ECO:0000313" key="3">
    <source>
        <dbReference type="Proteomes" id="UP000234331"/>
    </source>
</evidence>